<dbReference type="OrthoDB" id="10263919at2759"/>
<comment type="caution">
    <text evidence="2">The sequence shown here is derived from an EMBL/GenBank/DDBJ whole genome shotgun (WGS) entry which is preliminary data.</text>
</comment>
<gene>
    <name evidence="2" type="ORF">MERR_LOCUS30205</name>
</gene>
<protein>
    <submittedName>
        <fullName evidence="2">Uncharacterized protein</fullName>
    </submittedName>
</protein>
<organism evidence="2 3">
    <name type="scientific">Microthlaspi erraticum</name>
    <dbReference type="NCBI Taxonomy" id="1685480"/>
    <lineage>
        <taxon>Eukaryota</taxon>
        <taxon>Viridiplantae</taxon>
        <taxon>Streptophyta</taxon>
        <taxon>Embryophyta</taxon>
        <taxon>Tracheophyta</taxon>
        <taxon>Spermatophyta</taxon>
        <taxon>Magnoliopsida</taxon>
        <taxon>eudicotyledons</taxon>
        <taxon>Gunneridae</taxon>
        <taxon>Pentapetalae</taxon>
        <taxon>rosids</taxon>
        <taxon>malvids</taxon>
        <taxon>Brassicales</taxon>
        <taxon>Brassicaceae</taxon>
        <taxon>Coluteocarpeae</taxon>
        <taxon>Microthlaspi</taxon>
    </lineage>
</organism>
<proteinExistence type="predicted"/>
<dbReference type="Proteomes" id="UP000467841">
    <property type="component" value="Unassembled WGS sequence"/>
</dbReference>
<reference evidence="2" key="1">
    <citation type="submission" date="2020-01" db="EMBL/GenBank/DDBJ databases">
        <authorList>
            <person name="Mishra B."/>
        </authorList>
    </citation>
    <scope>NUCLEOTIDE SEQUENCE [LARGE SCALE GENOMIC DNA]</scope>
</reference>
<keyword evidence="3" id="KW-1185">Reference proteome</keyword>
<feature type="compositionally biased region" description="Basic and acidic residues" evidence="1">
    <location>
        <begin position="200"/>
        <end position="211"/>
    </location>
</feature>
<evidence type="ECO:0000256" key="1">
    <source>
        <dbReference type="SAM" id="MobiDB-lite"/>
    </source>
</evidence>
<name>A0A6D2JML6_9BRAS</name>
<sequence length="220" mass="24187">MAGDCAIDTEKYSLFEDFNVNVKVHSGMCVRAPFLVLDENKKLMLLPLTLLHEEAPDPVNTSSWTEVPNVSTKAQFPLQKWVHVGCEVSRNYMRLYICGEIVGEQVLTSLKTNVTTSDCARKISLFSVGGDGYSVSFIHRADVLPSRMCGSFSPSVLNLYCKSDCLCYLAAAPAATKAASRSSDEESEDEKPALKKAKKLLKDSSSDKSESESEDEKETP</sequence>
<dbReference type="AlphaFoldDB" id="A0A6D2JML6"/>
<accession>A0A6D2JML6</accession>
<feature type="region of interest" description="Disordered" evidence="1">
    <location>
        <begin position="178"/>
        <end position="220"/>
    </location>
</feature>
<evidence type="ECO:0000313" key="3">
    <source>
        <dbReference type="Proteomes" id="UP000467841"/>
    </source>
</evidence>
<dbReference type="EMBL" id="CACVBM020001274">
    <property type="protein sequence ID" value="CAA7042970.1"/>
    <property type="molecule type" value="Genomic_DNA"/>
</dbReference>
<evidence type="ECO:0000313" key="2">
    <source>
        <dbReference type="EMBL" id="CAA7042970.1"/>
    </source>
</evidence>